<feature type="compositionally biased region" description="Gly residues" evidence="1">
    <location>
        <begin position="327"/>
        <end position="338"/>
    </location>
</feature>
<feature type="region of interest" description="Disordered" evidence="1">
    <location>
        <begin position="312"/>
        <end position="344"/>
    </location>
</feature>
<feature type="compositionally biased region" description="Acidic residues" evidence="1">
    <location>
        <begin position="109"/>
        <end position="122"/>
    </location>
</feature>
<gene>
    <name evidence="2" type="ORF">C8F04DRAFT_1261393</name>
</gene>
<sequence length="541" mass="58994">MCSSAANWRVRISHTSLLPAYVSIKSILTTHHPQPTPTGSSPSNTASGSRTTRSGTQFSPYELSTIDINGRQFGIIRTSASLDPVLREALIAADRRAAQRDAFEGGQAYDDDGWEDEDDVELESSSAPPSPLSSTPSTPLSSAPSSPLSSPPSTRPPSPAAAAPSPLRSNIGIEAQRKKIKAADRRRTKRQRRAAAGPYERGLAARNLQTYRQQPAHRVALDASSLPAAGGGAWIGRRSKPTRRILTLPELDAMDCEVVEWNGRDPKLIVDAEGRIIAVLLGQPDDPEWEDVIQRASKALERARRSAVRHGLWRPGDSHRRGRHVSFGGGASFGGGQRRPGNLRQNRHTRRILLKLLRNRYIRRIMGFQSCLFEHHLDLIHLFDNSIFPAATFNCGPDAVTFDHCDFLNLPHGLCPVTAGGHFDHKLGGHIYLKQLRLVIQFPSGATIAIPSGCVDHGNTPIQPGETRHSITQYAAGGLFRWAGYGYHSAKALSATEEGRKVKAAADGEPGARWEWAMGLFSKLNKLDADRAEVFGSRVSS</sequence>
<feature type="compositionally biased region" description="Basic and acidic residues" evidence="1">
    <location>
        <begin position="175"/>
        <end position="185"/>
    </location>
</feature>
<reference evidence="2" key="1">
    <citation type="submission" date="2023-03" db="EMBL/GenBank/DDBJ databases">
        <title>Massive genome expansion in bonnet fungi (Mycena s.s.) driven by repeated elements and novel gene families across ecological guilds.</title>
        <authorList>
            <consortium name="Lawrence Berkeley National Laboratory"/>
            <person name="Harder C.B."/>
            <person name="Miyauchi S."/>
            <person name="Viragh M."/>
            <person name="Kuo A."/>
            <person name="Thoen E."/>
            <person name="Andreopoulos B."/>
            <person name="Lu D."/>
            <person name="Skrede I."/>
            <person name="Drula E."/>
            <person name="Henrissat B."/>
            <person name="Morin E."/>
            <person name="Kohler A."/>
            <person name="Barry K."/>
            <person name="LaButti K."/>
            <person name="Morin E."/>
            <person name="Salamov A."/>
            <person name="Lipzen A."/>
            <person name="Mereny Z."/>
            <person name="Hegedus B."/>
            <person name="Baldrian P."/>
            <person name="Stursova M."/>
            <person name="Weitz H."/>
            <person name="Taylor A."/>
            <person name="Grigoriev I.V."/>
            <person name="Nagy L.G."/>
            <person name="Martin F."/>
            <person name="Kauserud H."/>
        </authorList>
    </citation>
    <scope>NUCLEOTIDE SEQUENCE</scope>
    <source>
        <strain evidence="2">CBHHK200</strain>
    </source>
</reference>
<protein>
    <submittedName>
        <fullName evidence="2">Uncharacterized protein</fullName>
    </submittedName>
</protein>
<feature type="compositionally biased region" description="Low complexity" evidence="1">
    <location>
        <begin position="160"/>
        <end position="169"/>
    </location>
</feature>
<organism evidence="2 3">
    <name type="scientific">Mycena alexandri</name>
    <dbReference type="NCBI Taxonomy" id="1745969"/>
    <lineage>
        <taxon>Eukaryota</taxon>
        <taxon>Fungi</taxon>
        <taxon>Dikarya</taxon>
        <taxon>Basidiomycota</taxon>
        <taxon>Agaricomycotina</taxon>
        <taxon>Agaricomycetes</taxon>
        <taxon>Agaricomycetidae</taxon>
        <taxon>Agaricales</taxon>
        <taxon>Marasmiineae</taxon>
        <taxon>Mycenaceae</taxon>
        <taxon>Mycena</taxon>
    </lineage>
</organism>
<feature type="compositionally biased region" description="Low complexity" evidence="1">
    <location>
        <begin position="47"/>
        <end position="56"/>
    </location>
</feature>
<dbReference type="AlphaFoldDB" id="A0AAD6X1F1"/>
<evidence type="ECO:0000313" key="3">
    <source>
        <dbReference type="Proteomes" id="UP001218188"/>
    </source>
</evidence>
<dbReference type="EMBL" id="JARJCM010000068">
    <property type="protein sequence ID" value="KAJ7033052.1"/>
    <property type="molecule type" value="Genomic_DNA"/>
</dbReference>
<evidence type="ECO:0000256" key="1">
    <source>
        <dbReference type="SAM" id="MobiDB-lite"/>
    </source>
</evidence>
<dbReference type="Gene3D" id="3.60.130.30">
    <property type="match status" value="1"/>
</dbReference>
<name>A0AAD6X1F1_9AGAR</name>
<keyword evidence="3" id="KW-1185">Reference proteome</keyword>
<feature type="compositionally biased region" description="Pro residues" evidence="1">
    <location>
        <begin position="149"/>
        <end position="159"/>
    </location>
</feature>
<proteinExistence type="predicted"/>
<feature type="compositionally biased region" description="Polar residues" evidence="1">
    <location>
        <begin position="30"/>
        <end position="46"/>
    </location>
</feature>
<feature type="region of interest" description="Disordered" evidence="1">
    <location>
        <begin position="30"/>
        <end position="58"/>
    </location>
</feature>
<evidence type="ECO:0000313" key="2">
    <source>
        <dbReference type="EMBL" id="KAJ7033052.1"/>
    </source>
</evidence>
<dbReference type="Proteomes" id="UP001218188">
    <property type="component" value="Unassembled WGS sequence"/>
</dbReference>
<comment type="caution">
    <text evidence="2">The sequence shown here is derived from an EMBL/GenBank/DDBJ whole genome shotgun (WGS) entry which is preliminary data.</text>
</comment>
<feature type="region of interest" description="Disordered" evidence="1">
    <location>
        <begin position="102"/>
        <end position="201"/>
    </location>
</feature>
<feature type="compositionally biased region" description="Low complexity" evidence="1">
    <location>
        <begin position="123"/>
        <end position="148"/>
    </location>
</feature>
<accession>A0AAD6X1F1</accession>